<dbReference type="PANTHER" id="PTHR32089:SF112">
    <property type="entry name" value="LYSOZYME-LIKE PROTEIN-RELATED"/>
    <property type="match status" value="1"/>
</dbReference>
<dbReference type="Gene3D" id="1.10.287.950">
    <property type="entry name" value="Methyl-accepting chemotaxis protein"/>
    <property type="match status" value="1"/>
</dbReference>
<protein>
    <submittedName>
        <fullName evidence="5">Methyl-accepting chemotaxis protein</fullName>
    </submittedName>
</protein>
<dbReference type="GO" id="GO:0007165">
    <property type="term" value="P:signal transduction"/>
    <property type="evidence" value="ECO:0007669"/>
    <property type="project" value="UniProtKB-KW"/>
</dbReference>
<evidence type="ECO:0000256" key="2">
    <source>
        <dbReference type="PROSITE-ProRule" id="PRU00284"/>
    </source>
</evidence>
<dbReference type="SUPFAM" id="SSF58104">
    <property type="entry name" value="Methyl-accepting chemotaxis protein (MCP) signaling domain"/>
    <property type="match status" value="1"/>
</dbReference>
<dbReference type="PROSITE" id="PS50111">
    <property type="entry name" value="CHEMOTAXIS_TRANSDUC_2"/>
    <property type="match status" value="1"/>
</dbReference>
<dbReference type="EMBL" id="JABWGV010000002">
    <property type="protein sequence ID" value="NVD44941.1"/>
    <property type="molecule type" value="Genomic_DNA"/>
</dbReference>
<evidence type="ECO:0000256" key="1">
    <source>
        <dbReference type="ARBA" id="ARBA00023224"/>
    </source>
</evidence>
<proteinExistence type="predicted"/>
<keyword evidence="3" id="KW-1133">Transmembrane helix</keyword>
<name>A0A850GZ95_9SPHN</name>
<evidence type="ECO:0000313" key="6">
    <source>
        <dbReference type="Proteomes" id="UP000561438"/>
    </source>
</evidence>
<feature type="transmembrane region" description="Helical" evidence="3">
    <location>
        <begin position="39"/>
        <end position="61"/>
    </location>
</feature>
<dbReference type="PANTHER" id="PTHR32089">
    <property type="entry name" value="METHYL-ACCEPTING CHEMOTAXIS PROTEIN MCPB"/>
    <property type="match status" value="1"/>
</dbReference>
<gene>
    <name evidence="5" type="ORF">HUV48_07890</name>
</gene>
<feature type="domain" description="Methyl-accepting transducer" evidence="4">
    <location>
        <begin position="190"/>
        <end position="433"/>
    </location>
</feature>
<dbReference type="InterPro" id="IPR004089">
    <property type="entry name" value="MCPsignal_dom"/>
</dbReference>
<dbReference type="AlphaFoldDB" id="A0A850GZ95"/>
<dbReference type="SMART" id="SM00283">
    <property type="entry name" value="MA"/>
    <property type="match status" value="1"/>
</dbReference>
<evidence type="ECO:0000256" key="3">
    <source>
        <dbReference type="SAM" id="Phobius"/>
    </source>
</evidence>
<dbReference type="Pfam" id="PF00015">
    <property type="entry name" value="MCPsignal"/>
    <property type="match status" value="1"/>
</dbReference>
<accession>A0A850GZ95</accession>
<keyword evidence="3" id="KW-0472">Membrane</keyword>
<evidence type="ECO:0000259" key="4">
    <source>
        <dbReference type="PROSITE" id="PS50111"/>
    </source>
</evidence>
<dbReference type="RefSeq" id="WP_176267225.1">
    <property type="nucleotide sequence ID" value="NZ_JABWGV010000002.1"/>
</dbReference>
<feature type="transmembrane region" description="Helical" evidence="3">
    <location>
        <begin position="81"/>
        <end position="102"/>
    </location>
</feature>
<reference evidence="5 6" key="1">
    <citation type="submission" date="2020-06" db="EMBL/GenBank/DDBJ databases">
        <title>Altererythrobacter sp. HHU K3-1.</title>
        <authorList>
            <person name="Zhang D."/>
            <person name="Xue H."/>
        </authorList>
    </citation>
    <scope>NUCLEOTIDE SEQUENCE [LARGE SCALE GENOMIC DNA]</scope>
    <source>
        <strain evidence="5 6">HHU K3-1</strain>
    </source>
</reference>
<keyword evidence="1 2" id="KW-0807">Transducer</keyword>
<keyword evidence="3" id="KW-0812">Transmembrane</keyword>
<dbReference type="Proteomes" id="UP000561438">
    <property type="component" value="Unassembled WGS sequence"/>
</dbReference>
<dbReference type="GO" id="GO:0016020">
    <property type="term" value="C:membrane"/>
    <property type="evidence" value="ECO:0007669"/>
    <property type="project" value="InterPro"/>
</dbReference>
<dbReference type="Gene3D" id="6.10.340.10">
    <property type="match status" value="1"/>
</dbReference>
<keyword evidence="6" id="KW-1185">Reference proteome</keyword>
<comment type="caution">
    <text evidence="5">The sequence shown here is derived from an EMBL/GenBank/DDBJ whole genome shotgun (WGS) entry which is preliminary data.</text>
</comment>
<evidence type="ECO:0000313" key="5">
    <source>
        <dbReference type="EMBL" id="NVD44941.1"/>
    </source>
</evidence>
<sequence>MSSSVSLTAPEQAPQPVSYERSESRFLSWFAGATTSQKLFVVLISPLAVLVAVMACAFWGLSQLEHAALAGDAAAAQQAAGTARTMLVILAGAGIGITALMLKVLKADLISAIEDLCDCMERVGKGEHDLVVPHRDRRDQYGTLANGIEVIRSQVGELSSFADEKDRMRGLQSESFRRLADSFDQTIGAVVGNVSTASMQLASTASEWTQQAGGTNREVGLVSEAMREASEGATAAAAASDEFAMSIGEISRQAATSAELARSASDSADEADTAISALSNSAEKIGEIVELIQSIARRTNLLALNASIEAARGGEAGRGFAVVATEVKELAAQTSRATDEVAEQIRDMQASTGNSVSLLKTLNNHIQQLESTAISIASAVDQQSVAGQDLARSIDRAASRSDEVVSRLGTVQQSAVTTGAAADQVKQSAGELSKQAETLRSQTDAFLSQIRSA</sequence>
<organism evidence="5 6">
    <name type="scientific">Qipengyuania atrilutea</name>
    <dbReference type="NCBI Taxonomy" id="2744473"/>
    <lineage>
        <taxon>Bacteria</taxon>
        <taxon>Pseudomonadati</taxon>
        <taxon>Pseudomonadota</taxon>
        <taxon>Alphaproteobacteria</taxon>
        <taxon>Sphingomonadales</taxon>
        <taxon>Erythrobacteraceae</taxon>
        <taxon>Qipengyuania</taxon>
    </lineage>
</organism>